<dbReference type="InterPro" id="IPR046960">
    <property type="entry name" value="PPR_At4g14850-like_plant"/>
</dbReference>
<dbReference type="PANTHER" id="PTHR47926:SF437">
    <property type="entry name" value="PENTACOTRIPEPTIDE-REPEAT REGION OF PRORP DOMAIN-CONTAINING PROTEIN"/>
    <property type="match status" value="1"/>
</dbReference>
<protein>
    <recommendedName>
        <fullName evidence="5">Pentatricopeptide repeat-containing protein</fullName>
    </recommendedName>
</protein>
<dbReference type="Pfam" id="PF01535">
    <property type="entry name" value="PPR"/>
    <property type="match status" value="2"/>
</dbReference>
<keyword evidence="1" id="KW-0677">Repeat</keyword>
<comment type="caution">
    <text evidence="3">The sequence shown here is derived from an EMBL/GenBank/DDBJ whole genome shotgun (WGS) entry which is preliminary data.</text>
</comment>
<dbReference type="PANTHER" id="PTHR47926">
    <property type="entry name" value="PENTATRICOPEPTIDE REPEAT-CONTAINING PROTEIN"/>
    <property type="match status" value="1"/>
</dbReference>
<evidence type="ECO:0000256" key="1">
    <source>
        <dbReference type="ARBA" id="ARBA00022737"/>
    </source>
</evidence>
<evidence type="ECO:0008006" key="5">
    <source>
        <dbReference type="Google" id="ProtNLM"/>
    </source>
</evidence>
<organism evidence="3 4">
    <name type="scientific">Protea cynaroides</name>
    <dbReference type="NCBI Taxonomy" id="273540"/>
    <lineage>
        <taxon>Eukaryota</taxon>
        <taxon>Viridiplantae</taxon>
        <taxon>Streptophyta</taxon>
        <taxon>Embryophyta</taxon>
        <taxon>Tracheophyta</taxon>
        <taxon>Spermatophyta</taxon>
        <taxon>Magnoliopsida</taxon>
        <taxon>Proteales</taxon>
        <taxon>Proteaceae</taxon>
        <taxon>Protea</taxon>
    </lineage>
</organism>
<evidence type="ECO:0000313" key="4">
    <source>
        <dbReference type="Proteomes" id="UP001141806"/>
    </source>
</evidence>
<dbReference type="InterPro" id="IPR002885">
    <property type="entry name" value="PPR_rpt"/>
</dbReference>
<dbReference type="OrthoDB" id="1937829at2759"/>
<dbReference type="GO" id="GO:0003723">
    <property type="term" value="F:RNA binding"/>
    <property type="evidence" value="ECO:0007669"/>
    <property type="project" value="InterPro"/>
</dbReference>
<evidence type="ECO:0000256" key="2">
    <source>
        <dbReference type="PROSITE-ProRule" id="PRU00708"/>
    </source>
</evidence>
<gene>
    <name evidence="3" type="ORF">NE237_030792</name>
</gene>
<dbReference type="PROSITE" id="PS51375">
    <property type="entry name" value="PPR"/>
    <property type="match status" value="1"/>
</dbReference>
<dbReference type="InterPro" id="IPR011990">
    <property type="entry name" value="TPR-like_helical_dom_sf"/>
</dbReference>
<accession>A0A9Q0JXB0</accession>
<evidence type="ECO:0000313" key="3">
    <source>
        <dbReference type="EMBL" id="KAJ4953960.1"/>
    </source>
</evidence>
<dbReference type="EMBL" id="JAMYWD010000012">
    <property type="protein sequence ID" value="KAJ4953960.1"/>
    <property type="molecule type" value="Genomic_DNA"/>
</dbReference>
<dbReference type="Gene3D" id="1.25.40.10">
    <property type="entry name" value="Tetratricopeptide repeat domain"/>
    <property type="match status" value="1"/>
</dbReference>
<dbReference type="GO" id="GO:0009451">
    <property type="term" value="P:RNA modification"/>
    <property type="evidence" value="ECO:0007669"/>
    <property type="project" value="InterPro"/>
</dbReference>
<name>A0A9Q0JXB0_9MAGN</name>
<dbReference type="NCBIfam" id="TIGR00756">
    <property type="entry name" value="PPR"/>
    <property type="match status" value="2"/>
</dbReference>
<proteinExistence type="predicted"/>
<dbReference type="AlphaFoldDB" id="A0A9Q0JXB0"/>
<keyword evidence="4" id="KW-1185">Reference proteome</keyword>
<reference evidence="3" key="1">
    <citation type="journal article" date="2023" name="Plant J.">
        <title>The genome of the king protea, Protea cynaroides.</title>
        <authorList>
            <person name="Chang J."/>
            <person name="Duong T.A."/>
            <person name="Schoeman C."/>
            <person name="Ma X."/>
            <person name="Roodt D."/>
            <person name="Barker N."/>
            <person name="Li Z."/>
            <person name="Van de Peer Y."/>
            <person name="Mizrachi E."/>
        </authorList>
    </citation>
    <scope>NUCLEOTIDE SEQUENCE</scope>
    <source>
        <tissue evidence="3">Young leaves</tissue>
    </source>
</reference>
<dbReference type="Proteomes" id="UP001141806">
    <property type="component" value="Unassembled WGS sequence"/>
</dbReference>
<feature type="repeat" description="PPR" evidence="2">
    <location>
        <begin position="46"/>
        <end position="80"/>
    </location>
</feature>
<sequence>MYYAPTIGHLGKLSTSYRSVFLRQQSRKLREVETAKELFNHMPQKNPAAFNAMIDAFVKSGNVDSARKLFNEMPERNVVSWMTLIYGYCKNANLQAARLLFNAMPEKNLISWIAIIGGYCQKISNLKKR</sequence>